<dbReference type="PROSITE" id="PS51384">
    <property type="entry name" value="FAD_FR"/>
    <property type="match status" value="1"/>
</dbReference>
<evidence type="ECO:0000259" key="2">
    <source>
        <dbReference type="PROSITE" id="PS51085"/>
    </source>
</evidence>
<dbReference type="SUPFAM" id="SSF54292">
    <property type="entry name" value="2Fe-2S ferredoxin-like"/>
    <property type="match status" value="1"/>
</dbReference>
<evidence type="ECO:0000313" key="5">
    <source>
        <dbReference type="Proteomes" id="UP001314635"/>
    </source>
</evidence>
<dbReference type="Gene3D" id="3.10.20.30">
    <property type="match status" value="1"/>
</dbReference>
<keyword evidence="5" id="KW-1185">Reference proteome</keyword>
<keyword evidence="1" id="KW-0812">Transmembrane</keyword>
<accession>A0ABS5GIE7</accession>
<reference evidence="5" key="1">
    <citation type="journal article" date="2021" name="ISME J.">
        <title>Evolutionary origin and ecological implication of a unique nif island in free-living Bradyrhizobium lineages.</title>
        <authorList>
            <person name="Tao J."/>
        </authorList>
    </citation>
    <scope>NUCLEOTIDE SEQUENCE [LARGE SCALE GENOMIC DNA]</scope>
    <source>
        <strain evidence="5">SZCCT0094</strain>
    </source>
</reference>
<dbReference type="InterPro" id="IPR017927">
    <property type="entry name" value="FAD-bd_FR_type"/>
</dbReference>
<keyword evidence="1" id="KW-1133">Transmembrane helix</keyword>
<feature type="domain" description="2Fe-2S ferredoxin-type" evidence="2">
    <location>
        <begin position="5"/>
        <end position="82"/>
    </location>
</feature>
<proteinExistence type="predicted"/>
<dbReference type="PANTHER" id="PTHR47354:SF5">
    <property type="entry name" value="PROTEIN RFBI"/>
    <property type="match status" value="1"/>
</dbReference>
<name>A0ABS5GIE7_9BRAD</name>
<dbReference type="Gene3D" id="3.40.50.80">
    <property type="entry name" value="Nucleotide-binding domain of ferredoxin-NADP reductase (FNR) module"/>
    <property type="match status" value="1"/>
</dbReference>
<dbReference type="CDD" id="cd00207">
    <property type="entry name" value="fer2"/>
    <property type="match status" value="1"/>
</dbReference>
<dbReference type="CDD" id="cd06194">
    <property type="entry name" value="FNR_N-term_Iron_sulfur_binding"/>
    <property type="match status" value="1"/>
</dbReference>
<dbReference type="InterPro" id="IPR006058">
    <property type="entry name" value="2Fe2S_fd_BS"/>
</dbReference>
<dbReference type="SUPFAM" id="SSF63380">
    <property type="entry name" value="Riboflavin synthase domain-like"/>
    <property type="match status" value="1"/>
</dbReference>
<dbReference type="InterPro" id="IPR017938">
    <property type="entry name" value="Riboflavin_synthase-like_b-brl"/>
</dbReference>
<dbReference type="PROSITE" id="PS51085">
    <property type="entry name" value="2FE2S_FER_2"/>
    <property type="match status" value="1"/>
</dbReference>
<dbReference type="InterPro" id="IPR050415">
    <property type="entry name" value="MRET"/>
</dbReference>
<dbReference type="Proteomes" id="UP001314635">
    <property type="component" value="Unassembled WGS sequence"/>
</dbReference>
<feature type="domain" description="FAD-binding FR-type" evidence="3">
    <location>
        <begin position="84"/>
        <end position="185"/>
    </location>
</feature>
<dbReference type="EMBL" id="JAFCLK010000050">
    <property type="protein sequence ID" value="MBR1140876.1"/>
    <property type="molecule type" value="Genomic_DNA"/>
</dbReference>
<keyword evidence="1" id="KW-0472">Membrane</keyword>
<dbReference type="Pfam" id="PF00111">
    <property type="entry name" value="Fer2"/>
    <property type="match status" value="1"/>
</dbReference>
<gene>
    <name evidence="4" type="ORF">JQ619_34525</name>
</gene>
<evidence type="ECO:0000256" key="1">
    <source>
        <dbReference type="SAM" id="Phobius"/>
    </source>
</evidence>
<protein>
    <submittedName>
        <fullName evidence="4">2Fe-2S iron-sulfur cluster binding domain-containing protein</fullName>
    </submittedName>
</protein>
<dbReference type="InterPro" id="IPR001041">
    <property type="entry name" value="2Fe-2S_ferredoxin-type"/>
</dbReference>
<dbReference type="PANTHER" id="PTHR47354">
    <property type="entry name" value="NADH OXIDOREDUCTASE HCR"/>
    <property type="match status" value="1"/>
</dbReference>
<sequence length="344" mass="37484">MGKICKIQYNRETFYANVGDILLDGAINSGVDLPHDCRSGICGSCKVTVVDGKLFGGMEGDMAHACQARVVSDLKIITEPVPDTVTMNCEVGDLVRLAPDVVGVTIEMPKPLRFFPGQYAKVQYRGFPTRCYSPTYPMVGAPDSHLLYLHIRILKDGLVSSALGRDIQVGHRVKLTAPLGTAFFRQKHRGRIILVASGTGFAPMWAIAVAAITENPKREIVFIVVSRTLQSFYMHQALCRLARFPNVKIIPIVSEPQNVSPAIRSGRPTEHMPELTPNDVVYTCGAPAMTEAVAKMSRAAGAKCHCDPFVSSAQPSEQSGGLMDRLVGWLDSQRGRPAMFQPAE</sequence>
<dbReference type="InterPro" id="IPR001433">
    <property type="entry name" value="OxRdtase_FAD/NAD-bd"/>
</dbReference>
<dbReference type="PROSITE" id="PS00197">
    <property type="entry name" value="2FE2S_FER_1"/>
    <property type="match status" value="1"/>
</dbReference>
<organism evidence="4 5">
    <name type="scientific">Bradyrhizobium denitrificans</name>
    <dbReference type="NCBI Taxonomy" id="2734912"/>
    <lineage>
        <taxon>Bacteria</taxon>
        <taxon>Pseudomonadati</taxon>
        <taxon>Pseudomonadota</taxon>
        <taxon>Alphaproteobacteria</taxon>
        <taxon>Hyphomicrobiales</taxon>
        <taxon>Nitrobacteraceae</taxon>
        <taxon>Bradyrhizobium</taxon>
    </lineage>
</organism>
<dbReference type="PRINTS" id="PR00410">
    <property type="entry name" value="PHEHYDRXLASE"/>
</dbReference>
<dbReference type="InterPro" id="IPR036010">
    <property type="entry name" value="2Fe-2S_ferredoxin-like_sf"/>
</dbReference>
<feature type="transmembrane region" description="Helical" evidence="1">
    <location>
        <begin position="192"/>
        <end position="212"/>
    </location>
</feature>
<dbReference type="InterPro" id="IPR039261">
    <property type="entry name" value="FNR_nucleotide-bd"/>
</dbReference>
<dbReference type="Gene3D" id="2.40.30.10">
    <property type="entry name" value="Translation factors"/>
    <property type="match status" value="1"/>
</dbReference>
<dbReference type="InterPro" id="IPR012675">
    <property type="entry name" value="Beta-grasp_dom_sf"/>
</dbReference>
<evidence type="ECO:0000259" key="3">
    <source>
        <dbReference type="PROSITE" id="PS51384"/>
    </source>
</evidence>
<dbReference type="InterPro" id="IPR008333">
    <property type="entry name" value="Cbr1-like_FAD-bd_dom"/>
</dbReference>
<dbReference type="SUPFAM" id="SSF52343">
    <property type="entry name" value="Ferredoxin reductase-like, C-terminal NADP-linked domain"/>
    <property type="match status" value="1"/>
</dbReference>
<dbReference type="RefSeq" id="WP_012044378.1">
    <property type="nucleotide sequence ID" value="NZ_JABFDP010000043.1"/>
</dbReference>
<comment type="caution">
    <text evidence="4">The sequence shown here is derived from an EMBL/GenBank/DDBJ whole genome shotgun (WGS) entry which is preliminary data.</text>
</comment>
<evidence type="ECO:0000313" key="4">
    <source>
        <dbReference type="EMBL" id="MBR1140876.1"/>
    </source>
</evidence>
<dbReference type="Pfam" id="PF00175">
    <property type="entry name" value="NAD_binding_1"/>
    <property type="match status" value="1"/>
</dbReference>
<dbReference type="Pfam" id="PF00970">
    <property type="entry name" value="FAD_binding_6"/>
    <property type="match status" value="1"/>
</dbReference>